<evidence type="ECO:0000259" key="1">
    <source>
        <dbReference type="Pfam" id="PF02492"/>
    </source>
</evidence>
<accession>U4L528</accession>
<dbReference type="EMBL" id="HF935680">
    <property type="protein sequence ID" value="CCX12162.1"/>
    <property type="molecule type" value="Genomic_DNA"/>
</dbReference>
<feature type="domain" description="CobW/HypB/UreG nucleotide-binding" evidence="1">
    <location>
        <begin position="11"/>
        <end position="185"/>
    </location>
</feature>
<proteinExistence type="predicted"/>
<keyword evidence="3" id="KW-1185">Reference proteome</keyword>
<dbReference type="STRING" id="1076935.U4L528"/>
<sequence length="420" mass="45772">MSTTNALAPIPITILTGFLGSGKTTLLLSLLPQLPAGYKLCLLKNEFGDVAVDSQLAAASSITGVAEMNGCICCNLVGQVADALLELKNTYNPTRIVIESSGSAFPATLVMRVKEISRENGGIFTLDGVIQVIDVENFLGYADTNYADTSFAAQAQAKFTDLIVLNKWEVAGEDRENKVLDRIGAIWTETPYMRAAADGSVDKDVIFGIDSSLAREFSGEGIHEEHDHTHSSEVDVLSLTLPASPEGYVDPIALKQLLDTAPKDEVYRIKGIMRFRVPPPMHPDTPISAETPTTPPVGNKWVLNWAFGRWRFTAIKESSIVTTIKGSDTATVPTEFPPSPSNDELKPIEVMPRKGSIEVMVQTSIKTVVEEKVVEAGDCARLSFVLSRGSGRRWKKLLSEKNWIRYDTDIDAQAKIETIA</sequence>
<dbReference type="InterPro" id="IPR051316">
    <property type="entry name" value="Zinc-reg_GTPase_activator"/>
</dbReference>
<organism evidence="2 3">
    <name type="scientific">Pyronema omphalodes (strain CBS 100304)</name>
    <name type="common">Pyronema confluens</name>
    <dbReference type="NCBI Taxonomy" id="1076935"/>
    <lineage>
        <taxon>Eukaryota</taxon>
        <taxon>Fungi</taxon>
        <taxon>Dikarya</taxon>
        <taxon>Ascomycota</taxon>
        <taxon>Pezizomycotina</taxon>
        <taxon>Pezizomycetes</taxon>
        <taxon>Pezizales</taxon>
        <taxon>Pyronemataceae</taxon>
        <taxon>Pyronema</taxon>
    </lineage>
</organism>
<dbReference type="InterPro" id="IPR003495">
    <property type="entry name" value="CobW/HypB/UreG_nucleotide-bd"/>
</dbReference>
<dbReference type="Pfam" id="PF02492">
    <property type="entry name" value="cobW"/>
    <property type="match status" value="1"/>
</dbReference>
<evidence type="ECO:0000313" key="3">
    <source>
        <dbReference type="Proteomes" id="UP000018144"/>
    </source>
</evidence>
<dbReference type="eggNOG" id="KOG2743">
    <property type="taxonomic scope" value="Eukaryota"/>
</dbReference>
<dbReference type="OMA" id="QEEFFPV"/>
<evidence type="ECO:0000313" key="2">
    <source>
        <dbReference type="EMBL" id="CCX12162.1"/>
    </source>
</evidence>
<dbReference type="PANTHER" id="PTHR13748:SF62">
    <property type="entry name" value="COBW DOMAIN-CONTAINING PROTEIN"/>
    <property type="match status" value="1"/>
</dbReference>
<dbReference type="PANTHER" id="PTHR13748">
    <property type="entry name" value="COBW-RELATED"/>
    <property type="match status" value="1"/>
</dbReference>
<dbReference type="SUPFAM" id="SSF52540">
    <property type="entry name" value="P-loop containing nucleoside triphosphate hydrolases"/>
    <property type="match status" value="1"/>
</dbReference>
<name>U4L528_PYROM</name>
<dbReference type="AlphaFoldDB" id="U4L528"/>
<dbReference type="InterPro" id="IPR027417">
    <property type="entry name" value="P-loop_NTPase"/>
</dbReference>
<dbReference type="GO" id="GO:0005737">
    <property type="term" value="C:cytoplasm"/>
    <property type="evidence" value="ECO:0007669"/>
    <property type="project" value="TreeGrafter"/>
</dbReference>
<gene>
    <name evidence="2" type="ORF">PCON_11756</name>
</gene>
<reference evidence="2 3" key="1">
    <citation type="journal article" date="2013" name="PLoS Genet.">
        <title>The genome and development-dependent transcriptomes of Pyronema confluens: a window into fungal evolution.</title>
        <authorList>
            <person name="Traeger S."/>
            <person name="Altegoer F."/>
            <person name="Freitag M."/>
            <person name="Gabaldon T."/>
            <person name="Kempken F."/>
            <person name="Kumar A."/>
            <person name="Marcet-Houben M."/>
            <person name="Poggeler S."/>
            <person name="Stajich J.E."/>
            <person name="Nowrousian M."/>
        </authorList>
    </citation>
    <scope>NUCLEOTIDE SEQUENCE [LARGE SCALE GENOMIC DNA]</scope>
    <source>
        <strain evidence="3">CBS 100304</strain>
        <tissue evidence="2">Vegetative mycelium</tissue>
    </source>
</reference>
<protein>
    <submittedName>
        <fullName evidence="2">Similar to Uncharacterized GTP-binding protein YjiA acc. no. P24203</fullName>
    </submittedName>
</protein>
<dbReference type="Gene3D" id="3.40.50.300">
    <property type="entry name" value="P-loop containing nucleotide triphosphate hydrolases"/>
    <property type="match status" value="1"/>
</dbReference>
<dbReference type="Proteomes" id="UP000018144">
    <property type="component" value="Unassembled WGS sequence"/>
</dbReference>
<dbReference type="OrthoDB" id="259708at2759"/>